<organism evidence="3 4">
    <name type="scientific">Streptomyces justiciae</name>
    <dbReference type="NCBI Taxonomy" id="2780140"/>
    <lineage>
        <taxon>Bacteria</taxon>
        <taxon>Bacillati</taxon>
        <taxon>Actinomycetota</taxon>
        <taxon>Actinomycetes</taxon>
        <taxon>Kitasatosporales</taxon>
        <taxon>Streptomycetaceae</taxon>
        <taxon>Streptomyces</taxon>
    </lineage>
</organism>
<feature type="domain" description="DUF3592" evidence="2">
    <location>
        <begin position="52"/>
        <end position="102"/>
    </location>
</feature>
<dbReference type="InterPro" id="IPR021994">
    <property type="entry name" value="DUF3592"/>
</dbReference>
<feature type="transmembrane region" description="Helical" evidence="1">
    <location>
        <begin position="115"/>
        <end position="138"/>
    </location>
</feature>
<reference evidence="4" key="1">
    <citation type="submission" date="2023-07" db="EMBL/GenBank/DDBJ databases">
        <title>Draft genome sequence of the endophytic actinobacterium Streptomyces justiciae WPN32, a potential antibiotic producer.</title>
        <authorList>
            <person name="Yasawong M."/>
            <person name="Pana W."/>
            <person name="Ganta P."/>
            <person name="Santapan N."/>
            <person name="Songngamsuk T."/>
            <person name="Phatcharaharikarn M."/>
            <person name="Kerdtoob S."/>
            <person name="Nantapong N."/>
        </authorList>
    </citation>
    <scope>NUCLEOTIDE SEQUENCE [LARGE SCALE GENOMIC DNA]</scope>
    <source>
        <strain evidence="4">WPN32</strain>
    </source>
</reference>
<feature type="transmembrane region" description="Helical" evidence="1">
    <location>
        <begin position="6"/>
        <end position="26"/>
    </location>
</feature>
<dbReference type="Pfam" id="PF12158">
    <property type="entry name" value="DUF3592"/>
    <property type="match status" value="1"/>
</dbReference>
<evidence type="ECO:0000313" key="3">
    <source>
        <dbReference type="EMBL" id="MDT7846696.1"/>
    </source>
</evidence>
<evidence type="ECO:0000259" key="2">
    <source>
        <dbReference type="Pfam" id="PF12158"/>
    </source>
</evidence>
<keyword evidence="4" id="KW-1185">Reference proteome</keyword>
<evidence type="ECO:0000256" key="1">
    <source>
        <dbReference type="SAM" id="Phobius"/>
    </source>
</evidence>
<sequence length="139" mass="14906">MGGIVAWAMALAVVSAGLGVFTTHALRRLRAGLRLRTSGVATAGQCVSMSWRQDEVSVRFSYTLPDGTQYEADSFNMPRTSVSIGDKVPVVYDPASPATAEVTDLLGESIRVHRLFLICITPVLLLFAALDAQLLLALL</sequence>
<comment type="caution">
    <text evidence="3">The sequence shown here is derived from an EMBL/GenBank/DDBJ whole genome shotgun (WGS) entry which is preliminary data.</text>
</comment>
<accession>A0ABU3M5B1</accession>
<dbReference type="EMBL" id="JAVTLL010000038">
    <property type="protein sequence ID" value="MDT7846696.1"/>
    <property type="molecule type" value="Genomic_DNA"/>
</dbReference>
<protein>
    <recommendedName>
        <fullName evidence="2">DUF3592 domain-containing protein</fullName>
    </recommendedName>
</protein>
<gene>
    <name evidence="3" type="ORF">RQC66_38865</name>
</gene>
<dbReference type="Proteomes" id="UP001257948">
    <property type="component" value="Unassembled WGS sequence"/>
</dbReference>
<keyword evidence="1" id="KW-0812">Transmembrane</keyword>
<dbReference type="RefSeq" id="WP_314206969.1">
    <property type="nucleotide sequence ID" value="NZ_JAVTLL010000038.1"/>
</dbReference>
<proteinExistence type="predicted"/>
<keyword evidence="1" id="KW-1133">Transmembrane helix</keyword>
<keyword evidence="1" id="KW-0472">Membrane</keyword>
<evidence type="ECO:0000313" key="4">
    <source>
        <dbReference type="Proteomes" id="UP001257948"/>
    </source>
</evidence>
<name>A0ABU3M5B1_9ACTN</name>